<protein>
    <recommendedName>
        <fullName evidence="13">tRNA (guanine(10)-N(2))-methyltransferase TRMT11</fullName>
        <ecNumber evidence="12">2.1.1.214</ecNumber>
    </recommendedName>
    <alternativeName>
        <fullName evidence="14">tRNA methyltransferase 11 homolog</fullName>
    </alternativeName>
</protein>
<organism evidence="18 19">
    <name type="scientific">Geodia barretti</name>
    <name type="common">Barrett's horny sponge</name>
    <dbReference type="NCBI Taxonomy" id="519541"/>
    <lineage>
        <taxon>Eukaryota</taxon>
        <taxon>Metazoa</taxon>
        <taxon>Porifera</taxon>
        <taxon>Demospongiae</taxon>
        <taxon>Heteroscleromorpha</taxon>
        <taxon>Tetractinellida</taxon>
        <taxon>Astrophorina</taxon>
        <taxon>Geodiidae</taxon>
        <taxon>Geodia</taxon>
    </lineage>
</organism>
<keyword evidence="6 15" id="KW-0949">S-adenosyl-L-methionine</keyword>
<proteinExistence type="inferred from homology"/>
<feature type="domain" description="Ribosomal RNA large subunit methyltransferase K/L-like methyltransferase" evidence="16">
    <location>
        <begin position="190"/>
        <end position="321"/>
    </location>
</feature>
<evidence type="ECO:0000256" key="6">
    <source>
        <dbReference type="ARBA" id="ARBA00022691"/>
    </source>
</evidence>
<dbReference type="GO" id="GO:0043527">
    <property type="term" value="C:tRNA methyltransferase complex"/>
    <property type="evidence" value="ECO:0007669"/>
    <property type="project" value="UniProtKB-ARBA"/>
</dbReference>
<dbReference type="Proteomes" id="UP001174909">
    <property type="component" value="Unassembled WGS sequence"/>
</dbReference>
<evidence type="ECO:0000256" key="5">
    <source>
        <dbReference type="ARBA" id="ARBA00022679"/>
    </source>
</evidence>
<keyword evidence="4 15" id="KW-0489">Methyltransferase</keyword>
<dbReference type="InterPro" id="IPR059073">
    <property type="entry name" value="TRMT11_N"/>
</dbReference>
<dbReference type="GO" id="GO:0032259">
    <property type="term" value="P:methylation"/>
    <property type="evidence" value="ECO:0007669"/>
    <property type="project" value="UniProtKB-UniRule"/>
</dbReference>
<evidence type="ECO:0000256" key="2">
    <source>
        <dbReference type="ARBA" id="ARBA00022490"/>
    </source>
</evidence>
<reference evidence="18" key="1">
    <citation type="submission" date="2023-03" db="EMBL/GenBank/DDBJ databases">
        <authorList>
            <person name="Steffen K."/>
            <person name="Cardenas P."/>
        </authorList>
    </citation>
    <scope>NUCLEOTIDE SEQUENCE</scope>
</reference>
<dbReference type="InterPro" id="IPR016691">
    <property type="entry name" value="TRMT11"/>
</dbReference>
<sequence>MARQPLKTYLCLFAQQHPEFRLPELLSLASVTKSEVKFDELSYSKTNPLLLVHFPSEESACRIAARSLLIRSLFELWGSGRNHDELEASVNKLPSEFTDRYRRSDYTFKVVVRGFSRKCSAEKQLQLYERLSYLPLAGKVNLSNPDYEFHLLEDYGDNPNEAPMEPHRVFVGRLISHGQRHLIQKYAVKNRHFIGNTSMDAQLSLIMANMAQVKEGSLVFDPFVGTGSLLVAGAHFGGFGMGADIDYPLIHGRGRASRAGAESKWRGKDENVSSNLRQYGLADRYLDVLVADAAKNVWRQGELFDAIITDPPYGIREGRRKIWVKKYTKPSPT</sequence>
<dbReference type="InterPro" id="IPR002052">
    <property type="entry name" value="DNA_methylase_N6_adenine_CS"/>
</dbReference>
<evidence type="ECO:0000256" key="11">
    <source>
        <dbReference type="ARBA" id="ARBA00065434"/>
    </source>
</evidence>
<dbReference type="PROSITE" id="PS51627">
    <property type="entry name" value="SAM_MT_TRM11"/>
    <property type="match status" value="1"/>
</dbReference>
<dbReference type="EMBL" id="CASHTH010002860">
    <property type="protein sequence ID" value="CAI8036301.1"/>
    <property type="molecule type" value="Genomic_DNA"/>
</dbReference>
<comment type="caution">
    <text evidence="18">The sequence shown here is derived from an EMBL/GenBank/DDBJ whole genome shotgun (WGS) entry which is preliminary data.</text>
</comment>
<evidence type="ECO:0000256" key="3">
    <source>
        <dbReference type="ARBA" id="ARBA00022555"/>
    </source>
</evidence>
<keyword evidence="3 15" id="KW-0820">tRNA-binding</keyword>
<comment type="subcellular location">
    <subcellularLocation>
        <location evidence="1">Cytoplasm</location>
    </subcellularLocation>
</comment>
<evidence type="ECO:0000313" key="18">
    <source>
        <dbReference type="EMBL" id="CAI8036301.1"/>
    </source>
</evidence>
<accession>A0AA35SWG8</accession>
<evidence type="ECO:0000256" key="13">
    <source>
        <dbReference type="ARBA" id="ARBA00067484"/>
    </source>
</evidence>
<gene>
    <name evidence="18" type="ORF">GBAR_LOCUS20350</name>
</gene>
<evidence type="ECO:0000256" key="7">
    <source>
        <dbReference type="ARBA" id="ARBA00022694"/>
    </source>
</evidence>
<evidence type="ECO:0000256" key="15">
    <source>
        <dbReference type="PROSITE-ProRule" id="PRU00959"/>
    </source>
</evidence>
<dbReference type="GO" id="GO:0008033">
    <property type="term" value="P:tRNA processing"/>
    <property type="evidence" value="ECO:0007669"/>
    <property type="project" value="UniProtKB-UniRule"/>
</dbReference>
<evidence type="ECO:0000256" key="4">
    <source>
        <dbReference type="ARBA" id="ARBA00022603"/>
    </source>
</evidence>
<evidence type="ECO:0000256" key="9">
    <source>
        <dbReference type="ARBA" id="ARBA00050985"/>
    </source>
</evidence>
<dbReference type="InterPro" id="IPR029063">
    <property type="entry name" value="SAM-dependent_MTases_sf"/>
</dbReference>
<comment type="similarity">
    <text evidence="15">Belongs to the class I-like SAM-binding methyltransferase superfamily. TRM11 methyltransferase family.</text>
</comment>
<dbReference type="PANTHER" id="PTHR13370">
    <property type="entry name" value="RNA METHYLASE-RELATED"/>
    <property type="match status" value="1"/>
</dbReference>
<dbReference type="PIRSF" id="PIRSF017259">
    <property type="entry name" value="tRNA_mtfrase_TRM11"/>
    <property type="match status" value="1"/>
</dbReference>
<dbReference type="Gene3D" id="3.40.50.150">
    <property type="entry name" value="Vaccinia Virus protein VP39"/>
    <property type="match status" value="1"/>
</dbReference>
<dbReference type="Pfam" id="PF25904">
    <property type="entry name" value="Tmrp11_N"/>
    <property type="match status" value="1"/>
</dbReference>
<keyword evidence="2" id="KW-0963">Cytoplasm</keyword>
<evidence type="ECO:0000259" key="17">
    <source>
        <dbReference type="Pfam" id="PF25904"/>
    </source>
</evidence>
<dbReference type="PROSITE" id="PS00092">
    <property type="entry name" value="N6_MTASE"/>
    <property type="match status" value="1"/>
</dbReference>
<keyword evidence="5 15" id="KW-0808">Transferase</keyword>
<evidence type="ECO:0000256" key="12">
    <source>
        <dbReference type="ARBA" id="ARBA00066937"/>
    </source>
</evidence>
<dbReference type="EC" id="2.1.1.214" evidence="12"/>
<dbReference type="GO" id="GO:0160102">
    <property type="term" value="F:tRNA (guanine(10)-N2)-methyltransferase activity"/>
    <property type="evidence" value="ECO:0007669"/>
    <property type="project" value="UniProtKB-EC"/>
</dbReference>
<dbReference type="InterPro" id="IPR000241">
    <property type="entry name" value="RlmKL-like_Mtase"/>
</dbReference>
<dbReference type="AlphaFoldDB" id="A0AA35SWG8"/>
<keyword evidence="7 15" id="KW-0819">tRNA processing</keyword>
<evidence type="ECO:0000256" key="14">
    <source>
        <dbReference type="ARBA" id="ARBA00075308"/>
    </source>
</evidence>
<dbReference type="PANTHER" id="PTHR13370:SF3">
    <property type="entry name" value="TRNA (GUANINE(10)-N2)-METHYLTRANSFERASE HOMOLOG"/>
    <property type="match status" value="1"/>
</dbReference>
<comment type="function">
    <text evidence="10">Catalytic subunit of the TRMT11-TRM112 methyltransferase complex, that specifically mediates the S-adenosyl-L-methionine-dependent N(2)-methylation of guanosine nucleotide at position 10 (m2G10) in tRNAs. This is one of the major tRNA (guanine-N(2))-methyltransferases.</text>
</comment>
<dbReference type="GO" id="GO:0005737">
    <property type="term" value="C:cytoplasm"/>
    <property type="evidence" value="ECO:0007669"/>
    <property type="project" value="UniProtKB-SubCell"/>
</dbReference>
<comment type="catalytic activity">
    <reaction evidence="9">
        <text>guanosine(10) in tRNA + S-adenosyl-L-methionine = N(2)-methylguanosine(10) in tRNA + S-adenosyl-L-homocysteine + H(+)</text>
        <dbReference type="Rhea" id="RHEA:43128"/>
        <dbReference type="Rhea" id="RHEA-COMP:10355"/>
        <dbReference type="Rhea" id="RHEA-COMP:10357"/>
        <dbReference type="ChEBI" id="CHEBI:15378"/>
        <dbReference type="ChEBI" id="CHEBI:57856"/>
        <dbReference type="ChEBI" id="CHEBI:59789"/>
        <dbReference type="ChEBI" id="CHEBI:74269"/>
        <dbReference type="ChEBI" id="CHEBI:74481"/>
        <dbReference type="EC" id="2.1.1.214"/>
    </reaction>
    <physiologicalReaction direction="left-to-right" evidence="9">
        <dbReference type="Rhea" id="RHEA:43129"/>
    </physiologicalReaction>
</comment>
<name>A0AA35SWG8_GEOBA</name>
<evidence type="ECO:0000259" key="16">
    <source>
        <dbReference type="Pfam" id="PF01170"/>
    </source>
</evidence>
<evidence type="ECO:0000313" key="19">
    <source>
        <dbReference type="Proteomes" id="UP001174909"/>
    </source>
</evidence>
<evidence type="ECO:0000256" key="10">
    <source>
        <dbReference type="ARBA" id="ARBA00056270"/>
    </source>
</evidence>
<keyword evidence="19" id="KW-1185">Reference proteome</keyword>
<dbReference type="SUPFAM" id="SSF53335">
    <property type="entry name" value="S-adenosyl-L-methionine-dependent methyltransferases"/>
    <property type="match status" value="1"/>
</dbReference>
<comment type="subunit">
    <text evidence="11">Part of the heterodimeric TRMT11-TRM112 methyltransferase complex; this complex forms an active tRNA methyltransferase, where TRMT112 acts as an activator of the catalytic subunit TRMT11.</text>
</comment>
<feature type="domain" description="tRNA (guanine(10)-N(2))-methyltransferase TRMT11 N-terminal" evidence="17">
    <location>
        <begin position="8"/>
        <end position="180"/>
    </location>
</feature>
<dbReference type="Pfam" id="PF01170">
    <property type="entry name" value="UPF0020"/>
    <property type="match status" value="1"/>
</dbReference>
<evidence type="ECO:0000256" key="1">
    <source>
        <dbReference type="ARBA" id="ARBA00004496"/>
    </source>
</evidence>
<keyword evidence="8 15" id="KW-0694">RNA-binding</keyword>
<evidence type="ECO:0000256" key="8">
    <source>
        <dbReference type="ARBA" id="ARBA00022884"/>
    </source>
</evidence>
<dbReference type="GO" id="GO:0000049">
    <property type="term" value="F:tRNA binding"/>
    <property type="evidence" value="ECO:0007669"/>
    <property type="project" value="UniProtKB-UniRule"/>
</dbReference>